<keyword evidence="2" id="KW-1185">Reference proteome</keyword>
<proteinExistence type="predicted"/>
<reference evidence="1" key="1">
    <citation type="submission" date="2021-05" db="EMBL/GenBank/DDBJ databases">
        <authorList>
            <person name="Arsene-Ploetze F."/>
        </authorList>
    </citation>
    <scope>NUCLEOTIDE SEQUENCE</scope>
    <source>
        <strain evidence="1">DSM 42138</strain>
    </source>
</reference>
<name>A0A9W4E4M3_9ACTN</name>
<accession>A0A9W4E4M3</accession>
<sequence>MADGALAAGKARLPAPLTAVRAALRAVAWPRGRRDRFCLILPLWPGSARSHTGPVVSGSCPEGVPPRCPARMSHGGTTA</sequence>
<evidence type="ECO:0000313" key="2">
    <source>
        <dbReference type="Proteomes" id="UP001152519"/>
    </source>
</evidence>
<comment type="caution">
    <text evidence="1">The sequence shown here is derived from an EMBL/GenBank/DDBJ whole genome shotgun (WGS) entry which is preliminary data.</text>
</comment>
<dbReference type="AlphaFoldDB" id="A0A9W4E4M3"/>
<dbReference type="Proteomes" id="UP001152519">
    <property type="component" value="Unassembled WGS sequence"/>
</dbReference>
<protein>
    <submittedName>
        <fullName evidence="1">Uncharacterized protein</fullName>
    </submittedName>
</protein>
<gene>
    <name evidence="1" type="ORF">SCOCK_80220</name>
</gene>
<organism evidence="1 2">
    <name type="scientific">Actinacidiphila cocklensis</name>
    <dbReference type="NCBI Taxonomy" id="887465"/>
    <lineage>
        <taxon>Bacteria</taxon>
        <taxon>Bacillati</taxon>
        <taxon>Actinomycetota</taxon>
        <taxon>Actinomycetes</taxon>
        <taxon>Kitasatosporales</taxon>
        <taxon>Streptomycetaceae</taxon>
        <taxon>Actinacidiphila</taxon>
    </lineage>
</organism>
<dbReference type="EMBL" id="CAJSLV010000114">
    <property type="protein sequence ID" value="CAG6399065.1"/>
    <property type="molecule type" value="Genomic_DNA"/>
</dbReference>
<evidence type="ECO:0000313" key="1">
    <source>
        <dbReference type="EMBL" id="CAG6399065.1"/>
    </source>
</evidence>